<comment type="caution">
    <text evidence="3">The sequence shown here is derived from an EMBL/GenBank/DDBJ whole genome shotgun (WGS) entry which is preliminary data.</text>
</comment>
<dbReference type="InterPro" id="IPR033399">
    <property type="entry name" value="TP_0789-like"/>
</dbReference>
<feature type="domain" description="Uncharacterized protein TP-0789" evidence="2">
    <location>
        <begin position="81"/>
        <end position="261"/>
    </location>
</feature>
<evidence type="ECO:0000313" key="3">
    <source>
        <dbReference type="EMBL" id="PXV64233.1"/>
    </source>
</evidence>
<protein>
    <submittedName>
        <fullName evidence="3">Outer membrane lipoprotein-sorting protein</fullName>
    </submittedName>
</protein>
<dbReference type="CDD" id="cd16329">
    <property type="entry name" value="LolA_like"/>
    <property type="match status" value="1"/>
</dbReference>
<evidence type="ECO:0000259" key="2">
    <source>
        <dbReference type="Pfam" id="PF17131"/>
    </source>
</evidence>
<reference evidence="3 4" key="1">
    <citation type="submission" date="2018-04" db="EMBL/GenBank/DDBJ databases">
        <title>Genomic Encyclopedia of Type Strains, Phase IV (KMG-IV): sequencing the most valuable type-strain genomes for metagenomic binning, comparative biology and taxonomic classification.</title>
        <authorList>
            <person name="Goeker M."/>
        </authorList>
    </citation>
    <scope>NUCLEOTIDE SEQUENCE [LARGE SCALE GENOMIC DNA]</scope>
    <source>
        <strain evidence="3 4">DSM 104150</strain>
    </source>
</reference>
<evidence type="ECO:0000313" key="4">
    <source>
        <dbReference type="Proteomes" id="UP000248330"/>
    </source>
</evidence>
<dbReference type="Proteomes" id="UP000248330">
    <property type="component" value="Unassembled WGS sequence"/>
</dbReference>
<feature type="signal peptide" evidence="1">
    <location>
        <begin position="1"/>
        <end position="25"/>
    </location>
</feature>
<dbReference type="AlphaFoldDB" id="A0A318EAJ6"/>
<keyword evidence="1" id="KW-0732">Signal</keyword>
<proteinExistence type="predicted"/>
<name>A0A318EAJ6_9GAMM</name>
<dbReference type="RefSeq" id="WP_170124106.1">
    <property type="nucleotide sequence ID" value="NZ_CAKZQT010000036.1"/>
</dbReference>
<evidence type="ECO:0000256" key="1">
    <source>
        <dbReference type="SAM" id="SignalP"/>
    </source>
</evidence>
<sequence length="267" mass="29847">MNNDRRVGAAILIALGLALPGAAQADLGAVLACMQASVPDRLRIQQIEMTATDPKGGERVLRGRLYAQREGVESGYPLVRATLLIDAPDYLDGAAYLVRQAEEEERDGMWVYLPSVKRVRRVSGEFADGALLGTNFSYYEFKQMQNAFSDATPRFEGEAELDGEPAWLMSFAPEADAGARYTGVRGWVDRRTCLTRQLEFLEGERVVKRLRADPDAMVQSNGHWYVGSMTMTDLVDGGHTVLRVLDVRTEQETPARYFDPERFYLAR</sequence>
<keyword evidence="4" id="KW-1185">Reference proteome</keyword>
<accession>A0A318EAJ6</accession>
<organism evidence="3 4">
    <name type="scientific">Sinimarinibacterium flocculans</name>
    <dbReference type="NCBI Taxonomy" id="985250"/>
    <lineage>
        <taxon>Bacteria</taxon>
        <taxon>Pseudomonadati</taxon>
        <taxon>Pseudomonadota</taxon>
        <taxon>Gammaproteobacteria</taxon>
        <taxon>Nevskiales</taxon>
        <taxon>Nevskiaceae</taxon>
        <taxon>Sinimarinibacterium</taxon>
    </lineage>
</organism>
<gene>
    <name evidence="3" type="ORF">C8D93_11327</name>
</gene>
<keyword evidence="3" id="KW-0449">Lipoprotein</keyword>
<dbReference type="Gene3D" id="2.50.20.10">
    <property type="entry name" value="Lipoprotein localisation LolA/LolB/LppX"/>
    <property type="match status" value="1"/>
</dbReference>
<feature type="chain" id="PRO_5016451396" evidence="1">
    <location>
        <begin position="26"/>
        <end position="267"/>
    </location>
</feature>
<dbReference type="Pfam" id="PF17131">
    <property type="entry name" value="LolA_like"/>
    <property type="match status" value="1"/>
</dbReference>
<dbReference type="EMBL" id="QICN01000013">
    <property type="protein sequence ID" value="PXV64233.1"/>
    <property type="molecule type" value="Genomic_DNA"/>
</dbReference>